<organism evidence="2 3">
    <name type="scientific">Cellulomonas fulva</name>
    <dbReference type="NCBI Taxonomy" id="2835530"/>
    <lineage>
        <taxon>Bacteria</taxon>
        <taxon>Bacillati</taxon>
        <taxon>Actinomycetota</taxon>
        <taxon>Actinomycetes</taxon>
        <taxon>Micrococcales</taxon>
        <taxon>Cellulomonadaceae</taxon>
        <taxon>Cellulomonas</taxon>
    </lineage>
</organism>
<keyword evidence="1" id="KW-0732">Signal</keyword>
<keyword evidence="3" id="KW-1185">Reference proteome</keyword>
<feature type="chain" id="PRO_5045875638" evidence="1">
    <location>
        <begin position="32"/>
        <end position="137"/>
    </location>
</feature>
<comment type="caution">
    <text evidence="2">The sequence shown here is derived from an EMBL/GenBank/DDBJ whole genome shotgun (WGS) entry which is preliminary data.</text>
</comment>
<proteinExistence type="predicted"/>
<evidence type="ECO:0000313" key="2">
    <source>
        <dbReference type="EMBL" id="MBT0994437.1"/>
    </source>
</evidence>
<dbReference type="RefSeq" id="WP_214349504.1">
    <property type="nucleotide sequence ID" value="NZ_JAHBOH010000001.1"/>
</dbReference>
<evidence type="ECO:0000256" key="1">
    <source>
        <dbReference type="SAM" id="SignalP"/>
    </source>
</evidence>
<dbReference type="EMBL" id="JAHBOH010000001">
    <property type="protein sequence ID" value="MBT0994437.1"/>
    <property type="molecule type" value="Genomic_DNA"/>
</dbReference>
<protein>
    <submittedName>
        <fullName evidence="2">Uncharacterized protein</fullName>
    </submittedName>
</protein>
<feature type="signal peptide" evidence="1">
    <location>
        <begin position="1"/>
        <end position="31"/>
    </location>
</feature>
<gene>
    <name evidence="2" type="ORF">KIN34_09075</name>
</gene>
<accession>A0ABS5TZB0</accession>
<sequence length="137" mass="14160">MLSRLSRRTSAVLAGLLVAAPLALVGPAATAATHPTATAHPAATKSCAASVSTTSPRQYTYVGVNVSRLSSGAKVKTVAHYKTTNTTKTATASSSGKAALSYYISGATVGYRVYVDVTATKGSTRWTCRTSFTPRSR</sequence>
<evidence type="ECO:0000313" key="3">
    <source>
        <dbReference type="Proteomes" id="UP000722125"/>
    </source>
</evidence>
<reference evidence="2 3" key="1">
    <citation type="submission" date="2021-05" db="EMBL/GenBank/DDBJ databases">
        <title>Description of Cellulomonas sp. DKR-3 sp. nov.</title>
        <authorList>
            <person name="Dahal R.H."/>
            <person name="Chaudhary D.K."/>
        </authorList>
    </citation>
    <scope>NUCLEOTIDE SEQUENCE [LARGE SCALE GENOMIC DNA]</scope>
    <source>
        <strain evidence="2 3">DKR-3</strain>
    </source>
</reference>
<name>A0ABS5TZB0_9CELL</name>
<dbReference type="Proteomes" id="UP000722125">
    <property type="component" value="Unassembled WGS sequence"/>
</dbReference>